<evidence type="ECO:0000256" key="9">
    <source>
        <dbReference type="ARBA" id="ARBA00023004"/>
    </source>
</evidence>
<evidence type="ECO:0000256" key="10">
    <source>
        <dbReference type="ARBA" id="ARBA00023033"/>
    </source>
</evidence>
<keyword evidence="8" id="KW-0560">Oxidoreductase</keyword>
<reference evidence="12" key="1">
    <citation type="submission" date="2013-07" db="EMBL/GenBank/DDBJ databases">
        <title>The genome of Eucalyptus grandis.</title>
        <authorList>
            <person name="Schmutz J."/>
            <person name="Hayes R."/>
            <person name="Myburg A."/>
            <person name="Tuskan G."/>
            <person name="Grattapaglia D."/>
            <person name="Rokhsar D.S."/>
        </authorList>
    </citation>
    <scope>NUCLEOTIDE SEQUENCE</scope>
    <source>
        <tissue evidence="12">Leaf extractions</tissue>
    </source>
</reference>
<evidence type="ECO:0000313" key="12">
    <source>
        <dbReference type="EMBL" id="KCW85139.1"/>
    </source>
</evidence>
<dbReference type="PANTHER" id="PTHR24282:SF20">
    <property type="entry name" value="CYTOCHROME P450 CYP749A22-LIKE"/>
    <property type="match status" value="1"/>
</dbReference>
<dbReference type="GO" id="GO:0004497">
    <property type="term" value="F:monooxygenase activity"/>
    <property type="evidence" value="ECO:0000318"/>
    <property type="project" value="GO_Central"/>
</dbReference>
<dbReference type="PANTHER" id="PTHR24282">
    <property type="entry name" value="CYTOCHROME P450 FAMILY MEMBER"/>
    <property type="match status" value="1"/>
</dbReference>
<dbReference type="Gramene" id="KCW85139">
    <property type="protein sequence ID" value="KCW85139"/>
    <property type="gene ID" value="EUGRSUZ_B01979"/>
</dbReference>
<sequence length="300" mass="34253">MPSYAQLLISNTGLVKEVLNNRDKTYVRPEFPGDIKKILGDGLVSTEGKKWTRQRRLAHLAFHGESLKFTAIMSEVIFRTAFGSSYTEGRDIFQMLGEKKLNIGEMDDYVNDFLGSLLKAYHNPDESKQITIDDLVDECKTFYFVGQETTNSILTWTLFFLAIHKDWQEEARKEVADVVGNEDPNFEGIMKLKTVGMVINETLRLYHPVINIIRKIHHDPRIWADDVHLFKPERFSEGIPKATNNNAAAFLPFGLGPAEIAIAMILQHYSFTLSPDYIHLPTQILIMRPQHGVKVILHPL</sequence>
<evidence type="ECO:0000256" key="3">
    <source>
        <dbReference type="ARBA" id="ARBA00010617"/>
    </source>
</evidence>
<dbReference type="GO" id="GO:0016020">
    <property type="term" value="C:membrane"/>
    <property type="evidence" value="ECO:0007669"/>
    <property type="project" value="UniProtKB-SubCell"/>
</dbReference>
<comment type="similarity">
    <text evidence="3">Belongs to the cytochrome P450 family.</text>
</comment>
<evidence type="ECO:0000256" key="6">
    <source>
        <dbReference type="ARBA" id="ARBA00022723"/>
    </source>
</evidence>
<dbReference type="GO" id="GO:0016705">
    <property type="term" value="F:oxidoreductase activity, acting on paired donors, with incorporation or reduction of molecular oxygen"/>
    <property type="evidence" value="ECO:0007669"/>
    <property type="project" value="InterPro"/>
</dbReference>
<dbReference type="AlphaFoldDB" id="A0A059D3S5"/>
<dbReference type="Pfam" id="PF00067">
    <property type="entry name" value="p450"/>
    <property type="match status" value="2"/>
</dbReference>
<comment type="cofactor">
    <cofactor evidence="1">
        <name>heme</name>
        <dbReference type="ChEBI" id="CHEBI:30413"/>
    </cofactor>
</comment>
<evidence type="ECO:0000256" key="7">
    <source>
        <dbReference type="ARBA" id="ARBA00022989"/>
    </source>
</evidence>
<evidence type="ECO:0008006" key="13">
    <source>
        <dbReference type="Google" id="ProtNLM"/>
    </source>
</evidence>
<evidence type="ECO:0000256" key="8">
    <source>
        <dbReference type="ARBA" id="ARBA00023002"/>
    </source>
</evidence>
<evidence type="ECO:0000256" key="5">
    <source>
        <dbReference type="ARBA" id="ARBA00022692"/>
    </source>
</evidence>
<evidence type="ECO:0000256" key="11">
    <source>
        <dbReference type="ARBA" id="ARBA00023136"/>
    </source>
</evidence>
<evidence type="ECO:0000256" key="4">
    <source>
        <dbReference type="ARBA" id="ARBA00022617"/>
    </source>
</evidence>
<keyword evidence="4" id="KW-0349">Heme</keyword>
<dbReference type="EMBL" id="KK198754">
    <property type="protein sequence ID" value="KCW85139.1"/>
    <property type="molecule type" value="Genomic_DNA"/>
</dbReference>
<dbReference type="STRING" id="71139.A0A059D3S5"/>
<keyword evidence="9" id="KW-0408">Iron</keyword>
<evidence type="ECO:0000256" key="1">
    <source>
        <dbReference type="ARBA" id="ARBA00001971"/>
    </source>
</evidence>
<accession>A0A059D3S5</accession>
<name>A0A059D3S5_EUCGR</name>
<keyword evidence="10" id="KW-0503">Monooxygenase</keyword>
<dbReference type="GO" id="GO:0020037">
    <property type="term" value="F:heme binding"/>
    <property type="evidence" value="ECO:0007669"/>
    <property type="project" value="InterPro"/>
</dbReference>
<keyword evidence="11" id="KW-0472">Membrane</keyword>
<keyword evidence="6" id="KW-0479">Metal-binding</keyword>
<dbReference type="GO" id="GO:0005506">
    <property type="term" value="F:iron ion binding"/>
    <property type="evidence" value="ECO:0007669"/>
    <property type="project" value="InterPro"/>
</dbReference>
<dbReference type="InterPro" id="IPR036396">
    <property type="entry name" value="Cyt_P450_sf"/>
</dbReference>
<dbReference type="InterPro" id="IPR001128">
    <property type="entry name" value="Cyt_P450"/>
</dbReference>
<protein>
    <recommendedName>
        <fullName evidence="13">Cytochrome P450</fullName>
    </recommendedName>
</protein>
<keyword evidence="7" id="KW-1133">Transmembrane helix</keyword>
<evidence type="ECO:0000256" key="2">
    <source>
        <dbReference type="ARBA" id="ARBA00004167"/>
    </source>
</evidence>
<dbReference type="InterPro" id="IPR050665">
    <property type="entry name" value="Cytochrome_P450_Monooxygen"/>
</dbReference>
<dbReference type="OMA" id="MSEVIFR"/>
<dbReference type="PRINTS" id="PR00385">
    <property type="entry name" value="P450"/>
</dbReference>
<dbReference type="SUPFAM" id="SSF48264">
    <property type="entry name" value="Cytochrome P450"/>
    <property type="match status" value="1"/>
</dbReference>
<comment type="subcellular location">
    <subcellularLocation>
        <location evidence="2">Membrane</location>
        <topology evidence="2">Single-pass membrane protein</topology>
    </subcellularLocation>
</comment>
<gene>
    <name evidence="12" type="ORF">EUGRSUZ_B01979</name>
</gene>
<organism evidence="12">
    <name type="scientific">Eucalyptus grandis</name>
    <name type="common">Flooded gum</name>
    <dbReference type="NCBI Taxonomy" id="71139"/>
    <lineage>
        <taxon>Eukaryota</taxon>
        <taxon>Viridiplantae</taxon>
        <taxon>Streptophyta</taxon>
        <taxon>Embryophyta</taxon>
        <taxon>Tracheophyta</taxon>
        <taxon>Spermatophyta</taxon>
        <taxon>Magnoliopsida</taxon>
        <taxon>eudicotyledons</taxon>
        <taxon>Gunneridae</taxon>
        <taxon>Pentapetalae</taxon>
        <taxon>rosids</taxon>
        <taxon>malvids</taxon>
        <taxon>Myrtales</taxon>
        <taxon>Myrtaceae</taxon>
        <taxon>Myrtoideae</taxon>
        <taxon>Eucalypteae</taxon>
        <taxon>Eucalyptus</taxon>
    </lineage>
</organism>
<proteinExistence type="inferred from homology"/>
<dbReference type="InParanoid" id="A0A059D3S5"/>
<dbReference type="Gene3D" id="1.10.630.10">
    <property type="entry name" value="Cytochrome P450"/>
    <property type="match status" value="2"/>
</dbReference>
<keyword evidence="5" id="KW-0812">Transmembrane</keyword>